<evidence type="ECO:0000313" key="3">
    <source>
        <dbReference type="Proteomes" id="UP000441336"/>
    </source>
</evidence>
<gene>
    <name evidence="2" type="ORF">GO988_01080</name>
</gene>
<evidence type="ECO:0000256" key="1">
    <source>
        <dbReference type="SAM" id="MobiDB-lite"/>
    </source>
</evidence>
<name>A0A7K1T9S9_9BACT</name>
<proteinExistence type="predicted"/>
<dbReference type="RefSeq" id="WP_157561687.1">
    <property type="nucleotide sequence ID" value="NZ_WQKZ01000001.1"/>
</dbReference>
<protein>
    <submittedName>
        <fullName evidence="2">Uncharacterized protein</fullName>
    </submittedName>
</protein>
<accession>A0A7K1T9S9</accession>
<reference evidence="2 3" key="1">
    <citation type="submission" date="2019-12" db="EMBL/GenBank/DDBJ databases">
        <title>Hymenobacter sp. HMF4947 Genome sequencing and assembly.</title>
        <authorList>
            <person name="Kang H."/>
            <person name="Cha I."/>
            <person name="Kim H."/>
            <person name="Joh K."/>
        </authorList>
    </citation>
    <scope>NUCLEOTIDE SEQUENCE [LARGE SCALE GENOMIC DNA]</scope>
    <source>
        <strain evidence="2 3">HMF4947</strain>
    </source>
</reference>
<sequence length="251" mass="26949">MTDHEIEFAKMARLAYRELTDQRPQWEQRSPAMVADFEQLNNFLQAFEEVSSREGTKSGKEYTDARDRAEHAAEAAAGRIVRGLRVLQVNSHNPALATVASYTPNALNPLHGEELLGALNAIASAAAGVAPLLANEGVTDEHLKTLDDAIALYTPLATLNNSTVKQGDGLRSTARQVVKGLRTVLQRLDARIDNLRDEIPGLAQRYDDARRTADSSYSAPTGQREGGDGSEGGIGREAAGNAFGPEAQPGS</sequence>
<feature type="region of interest" description="Disordered" evidence="1">
    <location>
        <begin position="206"/>
        <end position="251"/>
    </location>
</feature>
<keyword evidence="3" id="KW-1185">Reference proteome</keyword>
<dbReference type="EMBL" id="WQKZ01000001">
    <property type="protein sequence ID" value="MVN74911.1"/>
    <property type="molecule type" value="Genomic_DNA"/>
</dbReference>
<dbReference type="Proteomes" id="UP000441336">
    <property type="component" value="Unassembled WGS sequence"/>
</dbReference>
<evidence type="ECO:0000313" key="2">
    <source>
        <dbReference type="EMBL" id="MVN74911.1"/>
    </source>
</evidence>
<comment type="caution">
    <text evidence="2">The sequence shown here is derived from an EMBL/GenBank/DDBJ whole genome shotgun (WGS) entry which is preliminary data.</text>
</comment>
<organism evidence="2 3">
    <name type="scientific">Hymenobacter ginkgonis</name>
    <dbReference type="NCBI Taxonomy" id="2682976"/>
    <lineage>
        <taxon>Bacteria</taxon>
        <taxon>Pseudomonadati</taxon>
        <taxon>Bacteroidota</taxon>
        <taxon>Cytophagia</taxon>
        <taxon>Cytophagales</taxon>
        <taxon>Hymenobacteraceae</taxon>
        <taxon>Hymenobacter</taxon>
    </lineage>
</organism>
<dbReference type="AlphaFoldDB" id="A0A7K1T9S9"/>